<keyword evidence="5" id="KW-1185">Reference proteome</keyword>
<dbReference type="EMBL" id="MU273456">
    <property type="protein sequence ID" value="KAH9530360.1"/>
    <property type="molecule type" value="Genomic_DNA"/>
</dbReference>
<dbReference type="PANTHER" id="PTHR45947:SF3">
    <property type="entry name" value="SULFOQUINOVOSYL TRANSFERASE SQD2"/>
    <property type="match status" value="1"/>
</dbReference>
<reference evidence="4" key="1">
    <citation type="submission" date="2022-01" db="EMBL/GenBank/DDBJ databases">
        <title>WGS assembly of Sphagnum magellanicum.</title>
        <authorList>
            <person name="Barry K."/>
            <person name="Liang S."/>
            <person name="Shu S."/>
            <person name="Plott C."/>
            <person name="Grimwood J."/>
            <person name="Healey A."/>
        </authorList>
    </citation>
    <scope>NUCLEOTIDE SEQUENCE</scope>
    <source>
        <strain evidence="4">Gp0060578</strain>
    </source>
</reference>
<evidence type="ECO:0000313" key="4">
    <source>
        <dbReference type="EMBL" id="KAH9530362.1"/>
    </source>
</evidence>
<organism evidence="4 5">
    <name type="scientific">Sphagnum magellanicum</name>
    <dbReference type="NCBI Taxonomy" id="128215"/>
    <lineage>
        <taxon>Eukaryota</taxon>
        <taxon>Viridiplantae</taxon>
        <taxon>Streptophyta</taxon>
        <taxon>Embryophyta</taxon>
        <taxon>Bryophyta</taxon>
        <taxon>Sphagnophytina</taxon>
        <taxon>Sphagnopsida</taxon>
        <taxon>Sphagnales</taxon>
        <taxon>Sphagnaceae</taxon>
        <taxon>Sphagnum</taxon>
    </lineage>
</organism>
<gene>
    <name evidence="4" type="ORF">CY35_U003000</name>
</gene>
<dbReference type="FunFam" id="3.40.50.2000:FF:000044">
    <property type="entry name" value="Sulfoquinovosyl transferase SQD2"/>
    <property type="match status" value="1"/>
</dbReference>
<dbReference type="Proteomes" id="UP000828922">
    <property type="component" value="Unassembled WGS sequence"/>
</dbReference>
<dbReference type="InterPro" id="IPR001296">
    <property type="entry name" value="Glyco_trans_1"/>
</dbReference>
<protein>
    <submittedName>
        <fullName evidence="4">Uncharacterized protein</fullName>
    </submittedName>
</protein>
<dbReference type="Pfam" id="PF00534">
    <property type="entry name" value="Glycos_transf_1"/>
    <property type="match status" value="1"/>
</dbReference>
<dbReference type="GO" id="GO:0016020">
    <property type="term" value="C:membrane"/>
    <property type="evidence" value="ECO:0007669"/>
    <property type="project" value="GOC"/>
</dbReference>
<feature type="domain" description="Glycosyltransferase subfamily 4-like N-terminal" evidence="3">
    <location>
        <begin position="169"/>
        <end position="329"/>
    </location>
</feature>
<dbReference type="GO" id="GO:0009941">
    <property type="term" value="C:chloroplast envelope"/>
    <property type="evidence" value="ECO:0007669"/>
    <property type="project" value="TreeGrafter"/>
</dbReference>
<dbReference type="PANTHER" id="PTHR45947">
    <property type="entry name" value="SULFOQUINOVOSYL TRANSFERASE SQD2"/>
    <property type="match status" value="1"/>
</dbReference>
<dbReference type="InterPro" id="IPR050194">
    <property type="entry name" value="Glycosyltransferase_grp1"/>
</dbReference>
<evidence type="ECO:0000259" key="3">
    <source>
        <dbReference type="Pfam" id="PF13439"/>
    </source>
</evidence>
<dbReference type="GO" id="GO:0046510">
    <property type="term" value="F:UDP-sulfoquinovose:DAG sulfoquinovosyltransferase activity"/>
    <property type="evidence" value="ECO:0007669"/>
    <property type="project" value="TreeGrafter"/>
</dbReference>
<dbReference type="CDD" id="cd03814">
    <property type="entry name" value="GT4-like"/>
    <property type="match status" value="1"/>
</dbReference>
<sequence length="545" mass="59855">METASASCCEEPPKEVSSQGILHRTAVEAGSRSCSNALLLPVDGSVENISCTEEAGRLKCAASATNSGFDTTYSSFWSESAAEPGSGVAPGQSATLESPVTSGGSGYNGEVVEVADCNSSGDIAVVYSAQLSEEEEENAREWAHKSRRIALFVEPSPFAYVCGYKNRYQNFIRYLRELGDEVLVVTTNVGVPAEFYGAKVIGSWSLPFPWYKPLSLSLALSPRIYREVANFKPDIIHASSPGIMVFGALVIAKLLSVPMVMAYHTHVPMYIPKYTSSWLVTPMWLVIKFLHRAADLTLVMSHALGKEMNAAGASTAEKIRIWQKGVDSDSFHPRFKSQEMHNHLTDGVPDTPLIVHVGRLGAEKNLDFLKKVMRRIPHVRLAFVGDGPFRSNLEQMFQGMNVTFTGMLQGEELSQAYASADIFITPSESETLGFVVLEAMASGVSVVAARAGGIPDIVTQDGETGFLYTPGDLDDCLSKIMALLESSELRQKIGAAGRAEVEKFDWRASTRQVRNEQYSAAIWFWRRRKEQLANRFSGWFNRCPR</sequence>
<comment type="caution">
    <text evidence="4">The sequence shown here is derived from an EMBL/GenBank/DDBJ whole genome shotgun (WGS) entry which is preliminary data.</text>
</comment>
<dbReference type="SUPFAM" id="SSF53756">
    <property type="entry name" value="UDP-Glycosyltransferase/glycogen phosphorylase"/>
    <property type="match status" value="1"/>
</dbReference>
<keyword evidence="1" id="KW-0328">Glycosyltransferase</keyword>
<name>A0AAD4QID4_9BRYO</name>
<dbReference type="Pfam" id="PF13439">
    <property type="entry name" value="Glyco_transf_4"/>
    <property type="match status" value="1"/>
</dbReference>
<dbReference type="GO" id="GO:0009247">
    <property type="term" value="P:glycolipid biosynthetic process"/>
    <property type="evidence" value="ECO:0007669"/>
    <property type="project" value="TreeGrafter"/>
</dbReference>
<feature type="domain" description="Glycosyl transferase family 1" evidence="2">
    <location>
        <begin position="350"/>
        <end position="498"/>
    </location>
</feature>
<dbReference type="Gene3D" id="3.40.50.2000">
    <property type="entry name" value="Glycogen Phosphorylase B"/>
    <property type="match status" value="2"/>
</dbReference>
<evidence type="ECO:0000259" key="2">
    <source>
        <dbReference type="Pfam" id="PF00534"/>
    </source>
</evidence>
<dbReference type="FunFam" id="3.40.50.2000:FF:000062">
    <property type="entry name" value="sulfoquinovosyl transferase SQD2"/>
    <property type="match status" value="1"/>
</dbReference>
<evidence type="ECO:0000256" key="1">
    <source>
        <dbReference type="ARBA" id="ARBA00022676"/>
    </source>
</evidence>
<dbReference type="AlphaFoldDB" id="A0AAD4QID4"/>
<proteinExistence type="predicted"/>
<dbReference type="EMBL" id="MU273456">
    <property type="protein sequence ID" value="KAH9530362.1"/>
    <property type="molecule type" value="Genomic_DNA"/>
</dbReference>
<keyword evidence="1" id="KW-0808">Transferase</keyword>
<accession>A0AAD4QID4</accession>
<evidence type="ECO:0000313" key="5">
    <source>
        <dbReference type="Proteomes" id="UP000828922"/>
    </source>
</evidence>
<dbReference type="GO" id="GO:0046506">
    <property type="term" value="P:sulfolipid biosynthetic process"/>
    <property type="evidence" value="ECO:0007669"/>
    <property type="project" value="TreeGrafter"/>
</dbReference>
<dbReference type="InterPro" id="IPR028098">
    <property type="entry name" value="Glyco_trans_4-like_N"/>
</dbReference>